<sequence>MSELWDFTRISLFYRECGDLPYILDIKVDKYLFQALTQYWNLTYGCFFFGKIDLVPTVEEYTTLPRCPRIQVNKAYSKASKVPTFLKRLMNITGMSEQWVEAWIKQKGD</sequence>
<dbReference type="InterPro" id="IPR056647">
    <property type="entry name" value="DUF7745"/>
</dbReference>
<organism evidence="2 3">
    <name type="scientific">Gossypium harknessii</name>
    <dbReference type="NCBI Taxonomy" id="34285"/>
    <lineage>
        <taxon>Eukaryota</taxon>
        <taxon>Viridiplantae</taxon>
        <taxon>Streptophyta</taxon>
        <taxon>Embryophyta</taxon>
        <taxon>Tracheophyta</taxon>
        <taxon>Spermatophyta</taxon>
        <taxon>Magnoliopsida</taxon>
        <taxon>eudicotyledons</taxon>
        <taxon>Gunneridae</taxon>
        <taxon>Pentapetalae</taxon>
        <taxon>rosids</taxon>
        <taxon>malvids</taxon>
        <taxon>Malvales</taxon>
        <taxon>Malvaceae</taxon>
        <taxon>Malvoideae</taxon>
        <taxon>Gossypium</taxon>
    </lineage>
</organism>
<dbReference type="Pfam" id="PF24924">
    <property type="entry name" value="DUF7745"/>
    <property type="match status" value="1"/>
</dbReference>
<comment type="caution">
    <text evidence="2">The sequence shown here is derived from an EMBL/GenBank/DDBJ whole genome shotgun (WGS) entry which is preliminary data.</text>
</comment>
<dbReference type="EMBL" id="JABFAD010000004">
    <property type="protein sequence ID" value="MBA0796582.1"/>
    <property type="molecule type" value="Genomic_DNA"/>
</dbReference>
<feature type="domain" description="DUF7745" evidence="1">
    <location>
        <begin position="13"/>
        <end position="108"/>
    </location>
</feature>
<proteinExistence type="predicted"/>
<dbReference type="AlphaFoldDB" id="A0A7J9GG89"/>
<gene>
    <name evidence="2" type="ORF">Gohar_007343</name>
</gene>
<keyword evidence="3" id="KW-1185">Reference proteome</keyword>
<accession>A0A7J9GG89</accession>
<dbReference type="PANTHER" id="PTHR48200">
    <property type="entry name" value="PROTEIN, PUTATIVE-RELATED"/>
    <property type="match status" value="1"/>
</dbReference>
<name>A0A7J9GG89_9ROSI</name>
<evidence type="ECO:0000313" key="2">
    <source>
        <dbReference type="EMBL" id="MBA0796582.1"/>
    </source>
</evidence>
<feature type="non-terminal residue" evidence="2">
    <location>
        <position position="1"/>
    </location>
</feature>
<dbReference type="PANTHER" id="PTHR48200:SF1">
    <property type="entry name" value="AMINOTRANSFERASE-LIKE PLANT MOBILE DOMAIN-CONTAINING PROTEIN"/>
    <property type="match status" value="1"/>
</dbReference>
<evidence type="ECO:0000313" key="3">
    <source>
        <dbReference type="Proteomes" id="UP000593560"/>
    </source>
</evidence>
<reference evidence="2 3" key="1">
    <citation type="journal article" date="2019" name="Genome Biol. Evol.">
        <title>Insights into the evolution of the New World diploid cottons (Gossypium, subgenus Houzingenia) based on genome sequencing.</title>
        <authorList>
            <person name="Grover C.E."/>
            <person name="Arick M.A. 2nd"/>
            <person name="Thrash A."/>
            <person name="Conover J.L."/>
            <person name="Sanders W.S."/>
            <person name="Peterson D.G."/>
            <person name="Frelichowski J.E."/>
            <person name="Scheffler J.A."/>
            <person name="Scheffler B.E."/>
            <person name="Wendel J.F."/>
        </authorList>
    </citation>
    <scope>NUCLEOTIDE SEQUENCE [LARGE SCALE GENOMIC DNA]</scope>
    <source>
        <strain evidence="2">0</strain>
        <tissue evidence="2">Leaf</tissue>
    </source>
</reference>
<dbReference type="OrthoDB" id="979227at2759"/>
<protein>
    <recommendedName>
        <fullName evidence="1">DUF7745 domain-containing protein</fullName>
    </recommendedName>
</protein>
<dbReference type="Proteomes" id="UP000593560">
    <property type="component" value="Unassembled WGS sequence"/>
</dbReference>
<evidence type="ECO:0000259" key="1">
    <source>
        <dbReference type="Pfam" id="PF24924"/>
    </source>
</evidence>